<sequence>MSESEEQHKKRLIKRYKSGQASEEELRSLFTLLSLDELDCLMEEDMDEEIRLQRKGNGDTGGKRKMLRLQIAAAASILLVLSLGFYFFFDRNIEHYGQDKKAVQHTGRKILPGGNKATLTLANGREISLDDALEGDLAYDNGIKIRKSREGQIVCEVQEVKEGQQGLPKTANVYNTISTPRGGQWQVILPDGSKVWLNAASSLTYPTVFDENERRIEMTGEAYFEIAKRYKTTGANTQGNQARVPFIVKAGGQLVEVLGTHFNINAYPEEKVIKTTLLEGTVAVKAAGNRGRVVLRPGEEASFENNEINVAEVNTSQAVAWKNGDFIFEDQDLQTTMRQIARWYNVEVVYERLPDNIMIGGYVSRSNDVSVVLQAIELTGKVKFRIEGRKITVTR</sequence>
<protein>
    <submittedName>
        <fullName evidence="4">DUF4974 domain-containing protein</fullName>
    </submittedName>
</protein>
<keyword evidence="1" id="KW-0472">Membrane</keyword>
<feature type="transmembrane region" description="Helical" evidence="1">
    <location>
        <begin position="71"/>
        <end position="89"/>
    </location>
</feature>
<proteinExistence type="predicted"/>
<dbReference type="GO" id="GO:0016989">
    <property type="term" value="F:sigma factor antagonist activity"/>
    <property type="evidence" value="ECO:0007669"/>
    <property type="project" value="TreeGrafter"/>
</dbReference>
<accession>A0A4Q0M2V2</accession>
<dbReference type="InterPro" id="IPR032508">
    <property type="entry name" value="FecR_C"/>
</dbReference>
<dbReference type="Proteomes" id="UP000290848">
    <property type="component" value="Unassembled WGS sequence"/>
</dbReference>
<dbReference type="InterPro" id="IPR006860">
    <property type="entry name" value="FecR"/>
</dbReference>
<keyword evidence="1" id="KW-1133">Transmembrane helix</keyword>
<dbReference type="PANTHER" id="PTHR30273:SF2">
    <property type="entry name" value="PROTEIN FECR"/>
    <property type="match status" value="1"/>
</dbReference>
<evidence type="ECO:0000313" key="4">
    <source>
        <dbReference type="EMBL" id="RXF67228.1"/>
    </source>
</evidence>
<comment type="caution">
    <text evidence="4">The sequence shown here is derived from an EMBL/GenBank/DDBJ whole genome shotgun (WGS) entry which is preliminary data.</text>
</comment>
<name>A0A4Q0M2V2_9SPHI</name>
<dbReference type="InterPro" id="IPR012373">
    <property type="entry name" value="Ferrdict_sens_TM"/>
</dbReference>
<dbReference type="Pfam" id="PF04773">
    <property type="entry name" value="FecR"/>
    <property type="match status" value="1"/>
</dbReference>
<dbReference type="PANTHER" id="PTHR30273">
    <property type="entry name" value="PERIPLASMIC SIGNAL SENSOR AND SIGMA FACTOR ACTIVATOR FECR-RELATED"/>
    <property type="match status" value="1"/>
</dbReference>
<dbReference type="Gene3D" id="2.60.120.1440">
    <property type="match status" value="1"/>
</dbReference>
<feature type="domain" description="Protein FecR C-terminal" evidence="3">
    <location>
        <begin position="325"/>
        <end position="393"/>
    </location>
</feature>
<dbReference type="Pfam" id="PF16344">
    <property type="entry name" value="FecR_C"/>
    <property type="match status" value="1"/>
</dbReference>
<keyword evidence="1" id="KW-0812">Transmembrane</keyword>
<feature type="domain" description="FecR protein" evidence="2">
    <location>
        <begin position="176"/>
        <end position="282"/>
    </location>
</feature>
<dbReference type="RefSeq" id="WP_128771218.1">
    <property type="nucleotide sequence ID" value="NZ_RXOC01000019.1"/>
</dbReference>
<gene>
    <name evidence="4" type="ORF">EKH83_19875</name>
</gene>
<evidence type="ECO:0000256" key="1">
    <source>
        <dbReference type="SAM" id="Phobius"/>
    </source>
</evidence>
<dbReference type="Gene3D" id="3.55.50.30">
    <property type="match status" value="1"/>
</dbReference>
<dbReference type="EMBL" id="RXOC01000019">
    <property type="protein sequence ID" value="RXF67228.1"/>
    <property type="molecule type" value="Genomic_DNA"/>
</dbReference>
<evidence type="ECO:0000313" key="5">
    <source>
        <dbReference type="Proteomes" id="UP000290848"/>
    </source>
</evidence>
<dbReference type="AlphaFoldDB" id="A0A4Q0M2V2"/>
<organism evidence="4 5">
    <name type="scientific">Arcticibacter tournemirensis</name>
    <dbReference type="NCBI Taxonomy" id="699437"/>
    <lineage>
        <taxon>Bacteria</taxon>
        <taxon>Pseudomonadati</taxon>
        <taxon>Bacteroidota</taxon>
        <taxon>Sphingobacteriia</taxon>
        <taxon>Sphingobacteriales</taxon>
        <taxon>Sphingobacteriaceae</taxon>
        <taxon>Arcticibacter</taxon>
    </lineage>
</organism>
<reference evidence="4 5" key="1">
    <citation type="submission" date="2018-12" db="EMBL/GenBank/DDBJ databases">
        <title>The Draft Genome Sequence of the Soil Bacterium Pedobacter tournemirensis R1.</title>
        <authorList>
            <person name="He J."/>
        </authorList>
    </citation>
    <scope>NUCLEOTIDE SEQUENCE [LARGE SCALE GENOMIC DNA]</scope>
    <source>
        <strain evidence="4 5">R1</strain>
    </source>
</reference>
<evidence type="ECO:0000259" key="3">
    <source>
        <dbReference type="Pfam" id="PF16344"/>
    </source>
</evidence>
<evidence type="ECO:0000259" key="2">
    <source>
        <dbReference type="Pfam" id="PF04773"/>
    </source>
</evidence>